<sequence>MLLVCELLVLTLLRDGGARAAVQPLTIASLPYWNLAGGTSTVEAHESQVTEASPWLYGLDAQGRLVSQSRRADDLARLRATGMAITPTIANVTEGRWHPQIVQTILHDPAATARHISDIVGLVVQGDFSGVDIDYEELRSTDRAAFTAFITRLADALHSNGKRLSVDVFAKTTDEGYDERNRAQDYAALGRAVDQVRLMAYDYHWQTSAPGPIAPEGWVRDVLTYATSQIPRSKIVLGVPMYGYDWVGHNAVPVTWVQAYGRSREFGVPVEWDGFSESPHFSYTDAAGARHEVWFENAYSASIKFTQARLFGIGGVYLWLFGTEDDLVWSKLDTYWTPAEAR</sequence>
<evidence type="ECO:0000313" key="3">
    <source>
        <dbReference type="Proteomes" id="UP001236014"/>
    </source>
</evidence>
<dbReference type="PANTHER" id="PTHR46066">
    <property type="entry name" value="CHITINASE DOMAIN-CONTAINING PROTEIN 1 FAMILY MEMBER"/>
    <property type="match status" value="1"/>
</dbReference>
<dbReference type="SUPFAM" id="SSF51445">
    <property type="entry name" value="(Trans)glycosidases"/>
    <property type="match status" value="1"/>
</dbReference>
<dbReference type="Pfam" id="PF00704">
    <property type="entry name" value="Glyco_hydro_18"/>
    <property type="match status" value="1"/>
</dbReference>
<accession>A0A9Y2MW19</accession>
<dbReference type="Gene3D" id="3.10.50.10">
    <property type="match status" value="1"/>
</dbReference>
<protein>
    <submittedName>
        <fullName evidence="2">Glycosyl hydrolase family 18 protein</fullName>
    </submittedName>
</protein>
<dbReference type="GO" id="GO:0008061">
    <property type="term" value="F:chitin binding"/>
    <property type="evidence" value="ECO:0007669"/>
    <property type="project" value="InterPro"/>
</dbReference>
<dbReference type="RefSeq" id="WP_285970032.1">
    <property type="nucleotide sequence ID" value="NZ_CP127294.1"/>
</dbReference>
<dbReference type="EMBL" id="CP127294">
    <property type="protein sequence ID" value="WIX79343.1"/>
    <property type="molecule type" value="Genomic_DNA"/>
</dbReference>
<feature type="domain" description="GH18" evidence="1">
    <location>
        <begin position="27"/>
        <end position="339"/>
    </location>
</feature>
<dbReference type="SMART" id="SM00636">
    <property type="entry name" value="Glyco_18"/>
    <property type="match status" value="1"/>
</dbReference>
<dbReference type="GO" id="GO:0016787">
    <property type="term" value="F:hydrolase activity"/>
    <property type="evidence" value="ECO:0007669"/>
    <property type="project" value="UniProtKB-KW"/>
</dbReference>
<dbReference type="InterPro" id="IPR011583">
    <property type="entry name" value="Chitinase_II/V-like_cat"/>
</dbReference>
<dbReference type="KEGG" id="acab:QRX50_00545"/>
<dbReference type="GO" id="GO:0005975">
    <property type="term" value="P:carbohydrate metabolic process"/>
    <property type="evidence" value="ECO:0007669"/>
    <property type="project" value="InterPro"/>
</dbReference>
<keyword evidence="3" id="KW-1185">Reference proteome</keyword>
<organism evidence="2 3">
    <name type="scientific">Amycolatopsis carbonis</name>
    <dbReference type="NCBI Taxonomy" id="715471"/>
    <lineage>
        <taxon>Bacteria</taxon>
        <taxon>Bacillati</taxon>
        <taxon>Actinomycetota</taxon>
        <taxon>Actinomycetes</taxon>
        <taxon>Pseudonocardiales</taxon>
        <taxon>Pseudonocardiaceae</taxon>
        <taxon>Amycolatopsis</taxon>
    </lineage>
</organism>
<keyword evidence="2" id="KW-0378">Hydrolase</keyword>
<name>A0A9Y2MW19_9PSEU</name>
<reference evidence="2 3" key="1">
    <citation type="submission" date="2023-06" db="EMBL/GenBank/DDBJ databases">
        <authorList>
            <person name="Oyuntsetseg B."/>
            <person name="Kim S.B."/>
        </authorList>
    </citation>
    <scope>NUCLEOTIDE SEQUENCE [LARGE SCALE GENOMIC DNA]</scope>
    <source>
        <strain evidence="2 3">2-15</strain>
    </source>
</reference>
<dbReference type="AlphaFoldDB" id="A0A9Y2MW19"/>
<dbReference type="PROSITE" id="PS51910">
    <property type="entry name" value="GH18_2"/>
    <property type="match status" value="1"/>
</dbReference>
<dbReference type="Gene3D" id="3.20.20.80">
    <property type="entry name" value="Glycosidases"/>
    <property type="match status" value="1"/>
</dbReference>
<dbReference type="InterPro" id="IPR017853">
    <property type="entry name" value="GH"/>
</dbReference>
<evidence type="ECO:0000259" key="1">
    <source>
        <dbReference type="PROSITE" id="PS51910"/>
    </source>
</evidence>
<dbReference type="Proteomes" id="UP001236014">
    <property type="component" value="Chromosome"/>
</dbReference>
<dbReference type="InterPro" id="IPR029070">
    <property type="entry name" value="Chitinase_insertion_sf"/>
</dbReference>
<dbReference type="PANTHER" id="PTHR46066:SF2">
    <property type="entry name" value="CHITINASE DOMAIN-CONTAINING PROTEIN 1"/>
    <property type="match status" value="1"/>
</dbReference>
<proteinExistence type="predicted"/>
<dbReference type="InterPro" id="IPR001223">
    <property type="entry name" value="Glyco_hydro18_cat"/>
</dbReference>
<gene>
    <name evidence="2" type="ORF">QRX50_00545</name>
</gene>
<evidence type="ECO:0000313" key="2">
    <source>
        <dbReference type="EMBL" id="WIX79343.1"/>
    </source>
</evidence>